<name>A0A2P5XFL4_GOSBA</name>
<evidence type="ECO:0000313" key="2">
    <source>
        <dbReference type="EMBL" id="PPS02101.1"/>
    </source>
</evidence>
<proteinExistence type="predicted"/>
<gene>
    <name evidence="2" type="ORF">GOBAR_AA18561</name>
</gene>
<dbReference type="EMBL" id="KZ664982">
    <property type="protein sequence ID" value="PPS02101.1"/>
    <property type="molecule type" value="Genomic_DNA"/>
</dbReference>
<dbReference type="PANTHER" id="PTHR31286:SF99">
    <property type="entry name" value="DUF4283 DOMAIN-CONTAINING PROTEIN"/>
    <property type="match status" value="1"/>
</dbReference>
<dbReference type="AlphaFoldDB" id="A0A2P5XFL4"/>
<feature type="region of interest" description="Disordered" evidence="1">
    <location>
        <begin position="177"/>
        <end position="249"/>
    </location>
</feature>
<accession>A0A2P5XFL4</accession>
<dbReference type="InterPro" id="IPR040256">
    <property type="entry name" value="At4g02000-like"/>
</dbReference>
<dbReference type="OrthoDB" id="1744977at2759"/>
<reference evidence="2 3" key="1">
    <citation type="submission" date="2015-01" db="EMBL/GenBank/DDBJ databases">
        <title>Genome of allotetraploid Gossypium barbadense reveals genomic plasticity and fiber elongation in cotton evolution.</title>
        <authorList>
            <person name="Chen X."/>
            <person name="Liu X."/>
            <person name="Zhao B."/>
            <person name="Zheng H."/>
            <person name="Hu Y."/>
            <person name="Lu G."/>
            <person name="Yang C."/>
            <person name="Chen J."/>
            <person name="Shan C."/>
            <person name="Zhang L."/>
            <person name="Zhou Y."/>
            <person name="Wang L."/>
            <person name="Guo W."/>
            <person name="Bai Y."/>
            <person name="Ruan J."/>
            <person name="Shangguan X."/>
            <person name="Mao Y."/>
            <person name="Jiang J."/>
            <person name="Zhu Y."/>
            <person name="Lei J."/>
            <person name="Kang H."/>
            <person name="Chen S."/>
            <person name="He X."/>
            <person name="Wang R."/>
            <person name="Wang Y."/>
            <person name="Chen J."/>
            <person name="Wang L."/>
            <person name="Yu S."/>
            <person name="Wang B."/>
            <person name="Wei J."/>
            <person name="Song S."/>
            <person name="Lu X."/>
            <person name="Gao Z."/>
            <person name="Gu W."/>
            <person name="Deng X."/>
            <person name="Ma D."/>
            <person name="Wang S."/>
            <person name="Liang W."/>
            <person name="Fang L."/>
            <person name="Cai C."/>
            <person name="Zhu X."/>
            <person name="Zhou B."/>
            <person name="Zhang Y."/>
            <person name="Chen Z."/>
            <person name="Xu S."/>
            <person name="Zhu R."/>
            <person name="Wang S."/>
            <person name="Zhang T."/>
            <person name="Zhao G."/>
        </authorList>
    </citation>
    <scope>NUCLEOTIDE SEQUENCE [LARGE SCALE GENOMIC DNA]</scope>
    <source>
        <strain evidence="3">cv. Xinhai21</strain>
        <tissue evidence="2">Leaf</tissue>
    </source>
</reference>
<evidence type="ECO:0000256" key="1">
    <source>
        <dbReference type="SAM" id="MobiDB-lite"/>
    </source>
</evidence>
<protein>
    <recommendedName>
        <fullName evidence="4">DUF4283 domain-containing protein</fullName>
    </recommendedName>
</protein>
<organism evidence="2 3">
    <name type="scientific">Gossypium barbadense</name>
    <name type="common">Sea Island cotton</name>
    <name type="synonym">Hibiscus barbadensis</name>
    <dbReference type="NCBI Taxonomy" id="3634"/>
    <lineage>
        <taxon>Eukaryota</taxon>
        <taxon>Viridiplantae</taxon>
        <taxon>Streptophyta</taxon>
        <taxon>Embryophyta</taxon>
        <taxon>Tracheophyta</taxon>
        <taxon>Spermatophyta</taxon>
        <taxon>Magnoliopsida</taxon>
        <taxon>eudicotyledons</taxon>
        <taxon>Gunneridae</taxon>
        <taxon>Pentapetalae</taxon>
        <taxon>rosids</taxon>
        <taxon>malvids</taxon>
        <taxon>Malvales</taxon>
        <taxon>Malvaceae</taxon>
        <taxon>Malvoideae</taxon>
        <taxon>Gossypium</taxon>
    </lineage>
</organism>
<sequence length="275" mass="30637">MERTIVIKLLGRSIGFNVFLEKVTMLRKSRSSFQLINLESNFYLVRFHDKSNFECLLKAIGQLVGPVVRIDVNTMLEKRGQFAHLVVCVDLKRPLISKIRIEERLQTVEYEGLSNVYFRCGVYGSSSKLCQGTKMIPKEDESNNRVQEVVQLDVQNLVEEEKFYPWMGLNKASKKAQLEGENKESMARASIVKGKGKGKGKGLDVGSKGRPQSGGENKESMARASIVKGKGKGKGKGLDVSSRLKDDESGNPGKIIVEIRLAMEEIVKTIDLAIV</sequence>
<dbReference type="Proteomes" id="UP000239757">
    <property type="component" value="Unassembled WGS sequence"/>
</dbReference>
<evidence type="ECO:0008006" key="4">
    <source>
        <dbReference type="Google" id="ProtNLM"/>
    </source>
</evidence>
<evidence type="ECO:0000313" key="3">
    <source>
        <dbReference type="Proteomes" id="UP000239757"/>
    </source>
</evidence>
<feature type="compositionally biased region" description="Basic and acidic residues" evidence="1">
    <location>
        <begin position="177"/>
        <end position="186"/>
    </location>
</feature>
<dbReference type="PANTHER" id="PTHR31286">
    <property type="entry name" value="GLYCINE-RICH CELL WALL STRUCTURAL PROTEIN 1.8-LIKE"/>
    <property type="match status" value="1"/>
</dbReference>